<dbReference type="CDD" id="cd00009">
    <property type="entry name" value="AAA"/>
    <property type="match status" value="1"/>
</dbReference>
<dbReference type="CDD" id="cd02205">
    <property type="entry name" value="CBS_pair_SF"/>
    <property type="match status" value="1"/>
</dbReference>
<dbReference type="Gene3D" id="3.10.580.10">
    <property type="entry name" value="CBS-domain"/>
    <property type="match status" value="1"/>
</dbReference>
<keyword evidence="3" id="KW-0805">Transcription regulation</keyword>
<dbReference type="Gene3D" id="1.10.10.60">
    <property type="entry name" value="Homeodomain-like"/>
    <property type="match status" value="1"/>
</dbReference>
<dbReference type="Pfam" id="PF25601">
    <property type="entry name" value="AAA_lid_14"/>
    <property type="match status" value="1"/>
</dbReference>
<dbReference type="SUPFAM" id="SSF52540">
    <property type="entry name" value="P-loop containing nucleoside triphosphate hydrolases"/>
    <property type="match status" value="1"/>
</dbReference>
<dbReference type="PROSITE" id="PS00675">
    <property type="entry name" value="SIGMA54_INTERACT_1"/>
    <property type="match status" value="1"/>
</dbReference>
<organism evidence="10 11">
    <name type="scientific">Caldisalinibacter kiritimatiensis</name>
    <dbReference type="NCBI Taxonomy" id="1304284"/>
    <lineage>
        <taxon>Bacteria</taxon>
        <taxon>Bacillati</taxon>
        <taxon>Bacillota</taxon>
        <taxon>Tissierellia</taxon>
        <taxon>Tissierellales</taxon>
        <taxon>Thermohalobacteraceae</taxon>
        <taxon>Caldisalinibacter</taxon>
    </lineage>
</organism>
<evidence type="ECO:0000256" key="4">
    <source>
        <dbReference type="ARBA" id="ARBA00023163"/>
    </source>
</evidence>
<sequence length="691" mass="78113">MKVRDLMTKNPISITKEMSIRQATSIMLENNFQSLPVVDDDNKLVGIVTERELFKAIKLNIDSDCQVDEIMRKRVLCVDGDTKTDKIFNMGISRVPIVDKDEKLIGIITVSDMLKAYYKKSSYVTEELEAILKHTHNGILAVNKNGKIISINESALKIINKSESEVLEKKAEDIIHNFELKKVLETGESQLGEKCLINGLNVIVNKTPIIRNNQVVGAIATFQDITELENAIKELSNEKNLTRTLKTILENVYDGIVVVDEEGKIIMMNDSYAEFLNVNVKDVIGKHVTEVIQNTRLHIILETGEAEIGDIQEIGENKIVAMRIPIKENDKVIGAIGKIMFRDIQEVKSLAKKLTVIQNELDYYKDELKRVRQVKYSFENIPDNSYKMKETKKIAKIASKSNSTVLITGESGTGKELFAHSIHNASPRHLGPFIKMNCAAIPYELLESELFGYSEGAFTGAKRGGKIGKFQLAHQGTIFLDEIGDMPLEMQAKILRVLQEKEIEPVGSNTPISVDVRIIAATNRDLETLVNEGKFRKDLYYRLNVIRVDVPSLRERKEDLEELVNVLLKKHSKDLGKYIPGVSKESVDILKRHDWPGNVRELENVLERAINVADCGEVIKPMHLPVYLLKNKTSITSSRFSLKQAIENAEREIIIHCLKHTNGNRVKAAKLLNISRSTLYEKLDKYQIKDV</sequence>
<evidence type="ECO:0000259" key="9">
    <source>
        <dbReference type="PROSITE" id="PS51371"/>
    </source>
</evidence>
<dbReference type="PANTHER" id="PTHR32071">
    <property type="entry name" value="TRANSCRIPTIONAL REGULATORY PROTEIN"/>
    <property type="match status" value="1"/>
</dbReference>
<dbReference type="PROSITE" id="PS51371">
    <property type="entry name" value="CBS"/>
    <property type="match status" value="1"/>
</dbReference>
<dbReference type="InterPro" id="IPR025944">
    <property type="entry name" value="Sigma_54_int_dom_CS"/>
</dbReference>
<dbReference type="EMBL" id="ARZA01000203">
    <property type="protein sequence ID" value="EOD00178.1"/>
    <property type="molecule type" value="Genomic_DNA"/>
</dbReference>
<dbReference type="PANTHER" id="PTHR32071:SF57">
    <property type="entry name" value="C4-DICARBOXYLATE TRANSPORT TRANSCRIPTIONAL REGULATORY PROTEIN DCTD"/>
    <property type="match status" value="1"/>
</dbReference>
<dbReference type="InterPro" id="IPR035965">
    <property type="entry name" value="PAS-like_dom_sf"/>
</dbReference>
<dbReference type="FunFam" id="3.40.50.300:FF:000006">
    <property type="entry name" value="DNA-binding transcriptional regulator NtrC"/>
    <property type="match status" value="1"/>
</dbReference>
<keyword evidence="6" id="KW-0175">Coiled coil</keyword>
<evidence type="ECO:0000256" key="2">
    <source>
        <dbReference type="ARBA" id="ARBA00022840"/>
    </source>
</evidence>
<dbReference type="SUPFAM" id="SSF54631">
    <property type="entry name" value="CBS-domain pair"/>
    <property type="match status" value="1"/>
</dbReference>
<dbReference type="Gene3D" id="3.40.50.300">
    <property type="entry name" value="P-loop containing nucleotide triphosphate hydrolases"/>
    <property type="match status" value="1"/>
</dbReference>
<dbReference type="PRINTS" id="PR01590">
    <property type="entry name" value="HTHFIS"/>
</dbReference>
<protein>
    <submittedName>
        <fullName evidence="10">Transcriptional regulator</fullName>
    </submittedName>
</protein>
<dbReference type="RefSeq" id="WP_006314539.1">
    <property type="nucleotide sequence ID" value="NZ_ARZA01000203.1"/>
</dbReference>
<dbReference type="InterPro" id="IPR009057">
    <property type="entry name" value="Homeodomain-like_sf"/>
</dbReference>
<dbReference type="PROSITE" id="PS50112">
    <property type="entry name" value="PAS"/>
    <property type="match status" value="2"/>
</dbReference>
<proteinExistence type="predicted"/>
<dbReference type="eggNOG" id="COG3829">
    <property type="taxonomic scope" value="Bacteria"/>
</dbReference>
<keyword evidence="11" id="KW-1185">Reference proteome</keyword>
<dbReference type="InterPro" id="IPR000014">
    <property type="entry name" value="PAS"/>
</dbReference>
<dbReference type="Pfam" id="PF02954">
    <property type="entry name" value="HTH_8"/>
    <property type="match status" value="1"/>
</dbReference>
<dbReference type="GO" id="GO:0005524">
    <property type="term" value="F:ATP binding"/>
    <property type="evidence" value="ECO:0007669"/>
    <property type="project" value="UniProtKB-KW"/>
</dbReference>
<dbReference type="InterPro" id="IPR000644">
    <property type="entry name" value="CBS_dom"/>
</dbReference>
<dbReference type="GO" id="GO:0043565">
    <property type="term" value="F:sequence-specific DNA binding"/>
    <property type="evidence" value="ECO:0007669"/>
    <property type="project" value="InterPro"/>
</dbReference>
<keyword evidence="2" id="KW-0067">ATP-binding</keyword>
<dbReference type="AlphaFoldDB" id="R1ASN9"/>
<dbReference type="SUPFAM" id="SSF55785">
    <property type="entry name" value="PYP-like sensor domain (PAS domain)"/>
    <property type="match status" value="2"/>
</dbReference>
<dbReference type="Gene3D" id="3.30.450.20">
    <property type="entry name" value="PAS domain"/>
    <property type="match status" value="2"/>
</dbReference>
<dbReference type="CDD" id="cd00130">
    <property type="entry name" value="PAS"/>
    <property type="match status" value="2"/>
</dbReference>
<evidence type="ECO:0000256" key="6">
    <source>
        <dbReference type="SAM" id="Coils"/>
    </source>
</evidence>
<dbReference type="GO" id="GO:0006355">
    <property type="term" value="P:regulation of DNA-templated transcription"/>
    <property type="evidence" value="ECO:0007669"/>
    <property type="project" value="InterPro"/>
</dbReference>
<dbReference type="PATRIC" id="fig|1304284.3.peg.1796"/>
<dbReference type="SUPFAM" id="SSF46689">
    <property type="entry name" value="Homeodomain-like"/>
    <property type="match status" value="1"/>
</dbReference>
<dbReference type="Gene3D" id="1.10.8.60">
    <property type="match status" value="1"/>
</dbReference>
<accession>R1ASN9</accession>
<dbReference type="OrthoDB" id="9803970at2"/>
<feature type="domain" description="PAS" evidence="8">
    <location>
        <begin position="241"/>
        <end position="293"/>
    </location>
</feature>
<name>R1ASN9_9FIRM</name>
<comment type="caution">
    <text evidence="10">The sequence shown here is derived from an EMBL/GenBank/DDBJ whole genome shotgun (WGS) entry which is preliminary data.</text>
</comment>
<dbReference type="InterPro" id="IPR046342">
    <property type="entry name" value="CBS_dom_sf"/>
</dbReference>
<dbReference type="PROSITE" id="PS50045">
    <property type="entry name" value="SIGMA54_INTERACT_4"/>
    <property type="match status" value="1"/>
</dbReference>
<dbReference type="Pfam" id="PF00571">
    <property type="entry name" value="CBS"/>
    <property type="match status" value="2"/>
</dbReference>
<evidence type="ECO:0000259" key="7">
    <source>
        <dbReference type="PROSITE" id="PS50045"/>
    </source>
</evidence>
<dbReference type="Pfam" id="PF00158">
    <property type="entry name" value="Sigma54_activat"/>
    <property type="match status" value="1"/>
</dbReference>
<feature type="domain" description="CBS" evidence="9">
    <location>
        <begin position="7"/>
        <end position="63"/>
    </location>
</feature>
<evidence type="ECO:0000256" key="1">
    <source>
        <dbReference type="ARBA" id="ARBA00022741"/>
    </source>
</evidence>
<dbReference type="InterPro" id="IPR003593">
    <property type="entry name" value="AAA+_ATPase"/>
</dbReference>
<keyword evidence="1" id="KW-0547">Nucleotide-binding</keyword>
<evidence type="ECO:0000313" key="11">
    <source>
        <dbReference type="Proteomes" id="UP000013378"/>
    </source>
</evidence>
<evidence type="ECO:0000256" key="3">
    <source>
        <dbReference type="ARBA" id="ARBA00023015"/>
    </source>
</evidence>
<feature type="domain" description="Sigma-54 factor interaction" evidence="7">
    <location>
        <begin position="381"/>
        <end position="611"/>
    </location>
</feature>
<keyword evidence="4" id="KW-0804">Transcription</keyword>
<dbReference type="InterPro" id="IPR013767">
    <property type="entry name" value="PAS_fold"/>
</dbReference>
<evidence type="ECO:0000259" key="8">
    <source>
        <dbReference type="PROSITE" id="PS50112"/>
    </source>
</evidence>
<dbReference type="InterPro" id="IPR058031">
    <property type="entry name" value="AAA_lid_NorR"/>
</dbReference>
<dbReference type="InterPro" id="IPR002078">
    <property type="entry name" value="Sigma_54_int"/>
</dbReference>
<dbReference type="Pfam" id="PF00989">
    <property type="entry name" value="PAS"/>
    <property type="match status" value="2"/>
</dbReference>
<dbReference type="InterPro" id="IPR027417">
    <property type="entry name" value="P-loop_NTPase"/>
</dbReference>
<evidence type="ECO:0000313" key="10">
    <source>
        <dbReference type="EMBL" id="EOD00178.1"/>
    </source>
</evidence>
<dbReference type="SMART" id="SM00091">
    <property type="entry name" value="PAS"/>
    <property type="match status" value="2"/>
</dbReference>
<feature type="coiled-coil region" evidence="6">
    <location>
        <begin position="218"/>
        <end position="245"/>
    </location>
</feature>
<feature type="domain" description="PAS" evidence="8">
    <location>
        <begin position="124"/>
        <end position="194"/>
    </location>
</feature>
<dbReference type="STRING" id="1304284.L21TH_1829"/>
<dbReference type="InterPro" id="IPR002197">
    <property type="entry name" value="HTH_Fis"/>
</dbReference>
<dbReference type="NCBIfam" id="TIGR00229">
    <property type="entry name" value="sensory_box"/>
    <property type="match status" value="2"/>
</dbReference>
<evidence type="ECO:0000256" key="5">
    <source>
        <dbReference type="PROSITE-ProRule" id="PRU00703"/>
    </source>
</evidence>
<dbReference type="PROSITE" id="PS00688">
    <property type="entry name" value="SIGMA54_INTERACT_3"/>
    <property type="match status" value="1"/>
</dbReference>
<dbReference type="SMART" id="SM00382">
    <property type="entry name" value="AAA"/>
    <property type="match status" value="1"/>
</dbReference>
<dbReference type="SMART" id="SM00116">
    <property type="entry name" value="CBS"/>
    <property type="match status" value="2"/>
</dbReference>
<keyword evidence="5" id="KW-0129">CBS domain</keyword>
<dbReference type="InterPro" id="IPR025662">
    <property type="entry name" value="Sigma_54_int_dom_ATP-bd_1"/>
</dbReference>
<gene>
    <name evidence="10" type="ORF">L21TH_1829</name>
</gene>
<reference evidence="10 11" key="1">
    <citation type="journal article" date="2015" name="Geomicrobiol. J.">
        <title>Caldisalinibacter kiritimatiensis gen. nov., sp. nov., a moderately thermohalophilic thiosulfate-reducing bacterium from a hypersaline microbial mat.</title>
        <authorList>
            <person name="Ben Hania W."/>
            <person name="Joseph M."/>
            <person name="Fiebig A."/>
            <person name="Bunk B."/>
            <person name="Klenk H.-P."/>
            <person name="Fardeau M.-L."/>
            <person name="Spring S."/>
        </authorList>
    </citation>
    <scope>NUCLEOTIDE SEQUENCE [LARGE SCALE GENOMIC DNA]</scope>
    <source>
        <strain evidence="10 11">L21-TH-D2</strain>
    </source>
</reference>
<dbReference type="Proteomes" id="UP000013378">
    <property type="component" value="Unassembled WGS sequence"/>
</dbReference>